<dbReference type="SUPFAM" id="SSF55681">
    <property type="entry name" value="Class II aaRS and biotin synthetases"/>
    <property type="match status" value="1"/>
</dbReference>
<dbReference type="PANTHER" id="PTHR12835:SF5">
    <property type="entry name" value="BIOTIN--PROTEIN LIGASE"/>
    <property type="match status" value="1"/>
</dbReference>
<dbReference type="Proteomes" id="UP000620064">
    <property type="component" value="Unassembled WGS sequence"/>
</dbReference>
<reference evidence="4" key="1">
    <citation type="journal article" date="2019" name="Int. J. Syst. Evol. Microbiol.">
        <title>The Global Catalogue of Microorganisms (GCM) 10K type strain sequencing project: providing services to taxonomists for standard genome sequencing and annotation.</title>
        <authorList>
            <consortium name="The Broad Institute Genomics Platform"/>
            <consortium name="The Broad Institute Genome Sequencing Center for Infectious Disease"/>
            <person name="Wu L."/>
            <person name="Ma J."/>
        </authorList>
    </citation>
    <scope>NUCLEOTIDE SEQUENCE [LARGE SCALE GENOMIC DNA]</scope>
    <source>
        <strain evidence="4">CGMCC 1.7656</strain>
    </source>
</reference>
<dbReference type="InterPro" id="IPR004143">
    <property type="entry name" value="BPL_LPL_catalytic"/>
</dbReference>
<evidence type="ECO:0000313" key="4">
    <source>
        <dbReference type="Proteomes" id="UP000620064"/>
    </source>
</evidence>
<sequence>MTSQIYLSKCSSTQDEVIDFINSNHLQEDYLAIYTFNQTRGRGQYGNIWENNPHENLAYSFAIKTQNILCSNILFNYYTAIVVRDFIANLTQEPVSIKWPNDLILKNKKISGMIFEKKGDFLIAGIGINVLQKNFENLPKAGSILTQTHLAFDLEKFANSFHQYLFQHLVQNTFPKNIAELYNQNLYKKDEIAVFEKNHIRQNGIIKHADEEGYLWIELENEGLQKFFHKEIEMLY</sequence>
<keyword evidence="4" id="KW-1185">Reference proteome</keyword>
<dbReference type="PROSITE" id="PS51733">
    <property type="entry name" value="BPL_LPL_CATALYTIC"/>
    <property type="match status" value="1"/>
</dbReference>
<dbReference type="InterPro" id="IPR045864">
    <property type="entry name" value="aa-tRNA-synth_II/BPL/LPL"/>
</dbReference>
<dbReference type="NCBIfam" id="TIGR00121">
    <property type="entry name" value="birA_ligase"/>
    <property type="match status" value="1"/>
</dbReference>
<dbReference type="Pfam" id="PF03099">
    <property type="entry name" value="BPL_LplA_LipB"/>
    <property type="match status" value="1"/>
</dbReference>
<keyword evidence="1 3" id="KW-0436">Ligase</keyword>
<protein>
    <submittedName>
        <fullName evidence="3">Biotin--[acetyl-CoA-carboxylase] ligase</fullName>
    </submittedName>
</protein>
<organism evidence="3 4">
    <name type="scientific">Cloacibacterium rupense</name>
    <dbReference type="NCBI Taxonomy" id="517423"/>
    <lineage>
        <taxon>Bacteria</taxon>
        <taxon>Pseudomonadati</taxon>
        <taxon>Bacteroidota</taxon>
        <taxon>Flavobacteriia</taxon>
        <taxon>Flavobacteriales</taxon>
        <taxon>Weeksellaceae</taxon>
    </lineage>
</organism>
<dbReference type="Gene3D" id="3.30.930.10">
    <property type="entry name" value="Bira Bifunctional Protein, Domain 2"/>
    <property type="match status" value="1"/>
</dbReference>
<comment type="caution">
    <text evidence="3">The sequence shown here is derived from an EMBL/GenBank/DDBJ whole genome shotgun (WGS) entry which is preliminary data.</text>
</comment>
<dbReference type="RefSeq" id="WP_188617052.1">
    <property type="nucleotide sequence ID" value="NZ_BMLV01000002.1"/>
</dbReference>
<name>A0ABQ2NH75_9FLAO</name>
<dbReference type="GO" id="GO:0016874">
    <property type="term" value="F:ligase activity"/>
    <property type="evidence" value="ECO:0007669"/>
    <property type="project" value="UniProtKB-KW"/>
</dbReference>
<feature type="domain" description="BPL/LPL catalytic" evidence="2">
    <location>
        <begin position="1"/>
        <end position="173"/>
    </location>
</feature>
<evidence type="ECO:0000259" key="2">
    <source>
        <dbReference type="PROSITE" id="PS51733"/>
    </source>
</evidence>
<accession>A0ABQ2NH75</accession>
<dbReference type="InterPro" id="IPR004408">
    <property type="entry name" value="Biotin_CoA_COase_ligase"/>
</dbReference>
<evidence type="ECO:0000313" key="3">
    <source>
        <dbReference type="EMBL" id="GGP03218.1"/>
    </source>
</evidence>
<dbReference type="PANTHER" id="PTHR12835">
    <property type="entry name" value="BIOTIN PROTEIN LIGASE"/>
    <property type="match status" value="1"/>
</dbReference>
<evidence type="ECO:0000256" key="1">
    <source>
        <dbReference type="ARBA" id="ARBA00022598"/>
    </source>
</evidence>
<gene>
    <name evidence="3" type="primary">birA</name>
    <name evidence="3" type="ORF">GCM10010992_10740</name>
</gene>
<dbReference type="EMBL" id="BMLV01000002">
    <property type="protein sequence ID" value="GGP03218.1"/>
    <property type="molecule type" value="Genomic_DNA"/>
</dbReference>
<proteinExistence type="predicted"/>